<dbReference type="Pfam" id="PF25066">
    <property type="entry name" value="TPR_VPS8_2"/>
    <property type="match status" value="1"/>
</dbReference>
<dbReference type="GeneID" id="19975725"/>
<evidence type="ECO:0000259" key="2">
    <source>
        <dbReference type="Pfam" id="PF12816"/>
    </source>
</evidence>
<reference evidence="4 5" key="1">
    <citation type="submission" date="2013-03" db="EMBL/GenBank/DDBJ databases">
        <title>The Genome Sequence of Phialophora europaea CBS 101466.</title>
        <authorList>
            <consortium name="The Broad Institute Genomics Platform"/>
            <person name="Cuomo C."/>
            <person name="de Hoog S."/>
            <person name="Gorbushina A."/>
            <person name="Walker B."/>
            <person name="Young S.K."/>
            <person name="Zeng Q."/>
            <person name="Gargeya S."/>
            <person name="Fitzgerald M."/>
            <person name="Haas B."/>
            <person name="Abouelleil A."/>
            <person name="Allen A.W."/>
            <person name="Alvarado L."/>
            <person name="Arachchi H.M."/>
            <person name="Berlin A.M."/>
            <person name="Chapman S.B."/>
            <person name="Gainer-Dewar J."/>
            <person name="Goldberg J."/>
            <person name="Griggs A."/>
            <person name="Gujja S."/>
            <person name="Hansen M."/>
            <person name="Howarth C."/>
            <person name="Imamovic A."/>
            <person name="Ireland A."/>
            <person name="Larimer J."/>
            <person name="McCowan C."/>
            <person name="Murphy C."/>
            <person name="Pearson M."/>
            <person name="Poon T.W."/>
            <person name="Priest M."/>
            <person name="Roberts A."/>
            <person name="Saif S."/>
            <person name="Shea T."/>
            <person name="Sisk P."/>
            <person name="Sykes S."/>
            <person name="Wortman J."/>
            <person name="Nusbaum C."/>
            <person name="Birren B."/>
        </authorList>
    </citation>
    <scope>NUCLEOTIDE SEQUENCE [LARGE SCALE GENOMIC DNA]</scope>
    <source>
        <strain evidence="4 5">CBS 101466</strain>
    </source>
</reference>
<keyword evidence="5" id="KW-1185">Reference proteome</keyword>
<gene>
    <name evidence="4" type="ORF">HMPREF1541_08386</name>
</gene>
<dbReference type="InterPro" id="IPR059070">
    <property type="entry name" value="TPR_VPS8_2"/>
</dbReference>
<dbReference type="STRING" id="1220924.W2RM81"/>
<sequence length="1543" mass="170452">MTSYQDDGGNVLPDDDSEAEDAAILRRPTTLQEPTDEATITHADDPDILPDLDVDDVNGVPGSVVHTEAEIAQEHNTHLDDEPNPSLDESASNPDDTPSVQGSVLSSPSRSLTSPARRGSPSSPHRPFDRRFQSRLSSSSLLTPRTGSPAFLTAHSRHSSVGSIALPPPSEPDENAAPWDVIRWSKLRKLSGQAFSEVGKRNFGFPTCMAVTDSMVVGTSRGMILVFDHQQNNKAVIGAGTKAVECGAVTSLAISADHTTVAAGHATGHLFTWEIARPARPFLHIPPIDASQPQARRGDGHVEGSAVIHAGFLGYRRTALVSADDKGMAFSHLATRGMGAVGRTMKTTRILGRYTEVVTRAAKPLKKSSVLAFSPLPLGNVEQKTDGLGLVAMLTPYLLVIVSTTPVAQTQHKAARPKEVAAHSAMTAALAWFPAIKLKGAESSVSNNKLAYAWSNVLTILEVHEVPPDEAAEKDKPPELQFLPRSRYKAEEAIVALQWLSRSVLAALTITQQLLIIEDSSMNVGDSFDLLPKNLYHADLYSHQLQAVIESHDEADTSLHGVVADAFHMSVRAYKGRLFLLGYNEIWWGSLTNWADRLLALMNVGDFIGAIRLATRYYSGLGEKLTIGLPEDEETRKTTVGERLFEMMTASLKYAFGKNQQAGNEPIEESQMAELAEAAISACLITDDQDFLFDTVFPWYDDHGQAPLFMDVLEPHILSGAVTEIPPPPLKVLIDYFSTTHAPSKLEEIICFLDTSSMDIDQVTNLCKKYNLYDAYIYVWNNALADFTTPLNELLQMAPAKNAVNGHADYDVTRRDNAQKIFPYISFILTGRTYPTATPMTDALSTSAKAQIYDFFFTAVPRRSSPNARRDRSASNGTMPYSTLTQILKFDTPSFMSALNEAFEDSFLNSGEEEAANGDAAHTVTLQKTTYNRQFIVLVMLEVMSSGFDAEDTIYLDMFVARNLPKYPQYMLLSGTALQDIFTRLCRYPEPEMREDCQLSVEYLLSVYHPSNAQSLVPSLHEAGFHRVLKSVYRQEQQYADAVRMYLLDEDDQDGIFAVLTEFLAPGSSVPERQQNSIRSFVREHAFEIARLDVHRTASTMDQVAPQLHEHFLRIMEDDDFGQFQYLNTLFESVDVAGDLRPKREASLLEAYIRLMCQYQPEDVSDFVETLREGDLRLEEVIPAMEQTRVVDAAVVLEARSGRVQGSMKRLTAHLASLGSALLGLLGNREVSDMDQDHTIDEVMTLIEKYGKVGTWLCQWQSRIYQKSRVVTNSPRRSSIIQQPLAFDEALWVELIEVVVGIAREVSIDPGKQKSRDGDDVTMTLRQIIQQVFTALLTATTAGRDSAGGANDLSFLRILRTFLTNAAKTTPSLSELRHVISSIFAAYAHERSLLSLSNAMLDKDVFVNLHDVHQLRQKGWRPRGQVCEVCRRRVWGPGLGSAVWDAWQKKEEQRTLQKACHYSQPDDARAKGKAAAEATTDEDDEDTTGQSAQKALGPIVAFSCRHLYHHGCLTSNENAQDAGQLGVGGDVQLACPACTAKRA</sequence>
<dbReference type="GO" id="GO:0030897">
    <property type="term" value="C:HOPS complex"/>
    <property type="evidence" value="ECO:0007669"/>
    <property type="project" value="TreeGrafter"/>
</dbReference>
<dbReference type="Pfam" id="PF12816">
    <property type="entry name" value="TPR_Vps8"/>
    <property type="match status" value="1"/>
</dbReference>
<dbReference type="InterPro" id="IPR025941">
    <property type="entry name" value="Vps8_central_dom"/>
</dbReference>
<dbReference type="InterPro" id="IPR045111">
    <property type="entry name" value="Vps41/Vps8"/>
</dbReference>
<evidence type="ECO:0000256" key="1">
    <source>
        <dbReference type="SAM" id="MobiDB-lite"/>
    </source>
</evidence>
<evidence type="ECO:0000313" key="5">
    <source>
        <dbReference type="Proteomes" id="UP000030752"/>
    </source>
</evidence>
<feature type="compositionally biased region" description="Basic and acidic residues" evidence="1">
    <location>
        <begin position="67"/>
        <end position="81"/>
    </location>
</feature>
<feature type="compositionally biased region" description="Low complexity" evidence="1">
    <location>
        <begin position="134"/>
        <end position="149"/>
    </location>
</feature>
<proteinExistence type="predicted"/>
<feature type="compositionally biased region" description="Polar residues" evidence="1">
    <location>
        <begin position="87"/>
        <end position="96"/>
    </location>
</feature>
<dbReference type="InParanoid" id="W2RM81"/>
<organism evidence="4 5">
    <name type="scientific">Cyphellophora europaea (strain CBS 101466)</name>
    <name type="common">Phialophora europaea</name>
    <dbReference type="NCBI Taxonomy" id="1220924"/>
    <lineage>
        <taxon>Eukaryota</taxon>
        <taxon>Fungi</taxon>
        <taxon>Dikarya</taxon>
        <taxon>Ascomycota</taxon>
        <taxon>Pezizomycotina</taxon>
        <taxon>Eurotiomycetes</taxon>
        <taxon>Chaetothyriomycetidae</taxon>
        <taxon>Chaetothyriales</taxon>
        <taxon>Cyphellophoraceae</taxon>
        <taxon>Cyphellophora</taxon>
    </lineage>
</organism>
<feature type="region of interest" description="Disordered" evidence="1">
    <location>
        <begin position="1461"/>
        <end position="1492"/>
    </location>
</feature>
<dbReference type="GO" id="GO:0006623">
    <property type="term" value="P:protein targeting to vacuole"/>
    <property type="evidence" value="ECO:0007669"/>
    <property type="project" value="InterPro"/>
</dbReference>
<feature type="compositionally biased region" description="Acidic residues" evidence="1">
    <location>
        <begin position="46"/>
        <end position="56"/>
    </location>
</feature>
<dbReference type="Pfam" id="PF23410">
    <property type="entry name" value="Beta-prop_VPS8"/>
    <property type="match status" value="1"/>
</dbReference>
<dbReference type="SUPFAM" id="SSF101908">
    <property type="entry name" value="Putative isomerase YbhE"/>
    <property type="match status" value="1"/>
</dbReference>
<protein>
    <submittedName>
        <fullName evidence="4">Uncharacterized protein</fullName>
    </submittedName>
</protein>
<dbReference type="GO" id="GO:0005770">
    <property type="term" value="C:late endosome"/>
    <property type="evidence" value="ECO:0007669"/>
    <property type="project" value="TreeGrafter"/>
</dbReference>
<accession>W2RM81</accession>
<dbReference type="eggNOG" id="KOG2079">
    <property type="taxonomic scope" value="Eukaryota"/>
</dbReference>
<dbReference type="GO" id="GO:0034058">
    <property type="term" value="P:endosomal vesicle fusion"/>
    <property type="evidence" value="ECO:0007669"/>
    <property type="project" value="TreeGrafter"/>
</dbReference>
<dbReference type="Proteomes" id="UP000030752">
    <property type="component" value="Unassembled WGS sequence"/>
</dbReference>
<evidence type="ECO:0000259" key="3">
    <source>
        <dbReference type="Pfam" id="PF25066"/>
    </source>
</evidence>
<feature type="region of interest" description="Disordered" evidence="1">
    <location>
        <begin position="1"/>
        <end position="152"/>
    </location>
</feature>
<name>W2RM81_CYPE1</name>
<dbReference type="RefSeq" id="XP_008720927.1">
    <property type="nucleotide sequence ID" value="XM_008722705.1"/>
</dbReference>
<dbReference type="VEuPathDB" id="FungiDB:HMPREF1541_08386"/>
<dbReference type="FunCoup" id="W2RM81">
    <property type="interactions" value="83"/>
</dbReference>
<feature type="domain" description="Vacuolar protein sorting-associated protein 8 central" evidence="2">
    <location>
        <begin position="708"/>
        <end position="903"/>
    </location>
</feature>
<feature type="domain" description="VPS8-like TPR-like repeats" evidence="3">
    <location>
        <begin position="1237"/>
        <end position="1416"/>
    </location>
</feature>
<dbReference type="PANTHER" id="PTHR12616:SF8">
    <property type="entry name" value="VACUOLAR PROTEIN SORTING-ASSOCIATED PROTEIN 8 HOMOLOG"/>
    <property type="match status" value="1"/>
</dbReference>
<feature type="compositionally biased region" description="Low complexity" evidence="1">
    <location>
        <begin position="98"/>
        <end position="118"/>
    </location>
</feature>
<dbReference type="PANTHER" id="PTHR12616">
    <property type="entry name" value="VACUOLAR PROTEIN SORTING VPS41"/>
    <property type="match status" value="1"/>
</dbReference>
<dbReference type="OrthoDB" id="289913at2759"/>
<dbReference type="HOGENOM" id="CLU_000917_0_0_1"/>
<evidence type="ECO:0000313" key="4">
    <source>
        <dbReference type="EMBL" id="ETN37395.1"/>
    </source>
</evidence>
<dbReference type="EMBL" id="KB822724">
    <property type="protein sequence ID" value="ETN37395.1"/>
    <property type="molecule type" value="Genomic_DNA"/>
</dbReference>